<gene>
    <name evidence="2" type="ORF">BCT74_09410</name>
</gene>
<dbReference type="InterPro" id="IPR029060">
    <property type="entry name" value="PIN-like_dom_sf"/>
</dbReference>
<feature type="domain" description="DUF4935" evidence="1">
    <location>
        <begin position="3"/>
        <end position="163"/>
    </location>
</feature>
<name>A0A2N7IB78_9VIBR</name>
<evidence type="ECO:0000313" key="3">
    <source>
        <dbReference type="Proteomes" id="UP000235746"/>
    </source>
</evidence>
<accession>A0A2N7IB78</accession>
<sequence>MKVFLDTNVFYKNWYADKPNFKLLFYFLNNQKFDLLLSDLVVQETNNIRNREVNEVLTEITRLVNKGSKLNENPLGFKAEQLGFNEYELSDVLKYKVDWIENISYENISQKIVVERAIQSIKPFTNQEKGYRDTLIWLSFLAYLQENDIEGDVAFITNNKHDFFESKGKALTFNEDLQKDIDERSLKAKIKPYLNIFDFVNENVDKIENSFDRQEILDDVEEFLIEETESYLNSMSNYDIGDILDARVFSEKITSVMDIESDIFEGLEDPEVKSVKRLPENSVYISAYFEMRRVDLVITIDVIEFKQYVEEIEAIKSLYNIELDGEHAKLSFILRTCVDGSFEYDAKEKEPSNLSVEYIFNRMSRRES</sequence>
<organism evidence="2 3">
    <name type="scientific">Vibrio lentus</name>
    <dbReference type="NCBI Taxonomy" id="136468"/>
    <lineage>
        <taxon>Bacteria</taxon>
        <taxon>Pseudomonadati</taxon>
        <taxon>Pseudomonadota</taxon>
        <taxon>Gammaproteobacteria</taxon>
        <taxon>Vibrionales</taxon>
        <taxon>Vibrionaceae</taxon>
        <taxon>Vibrio</taxon>
    </lineage>
</organism>
<proteinExistence type="predicted"/>
<dbReference type="EMBL" id="MCYL01000044">
    <property type="protein sequence ID" value="PML53566.1"/>
    <property type="molecule type" value="Genomic_DNA"/>
</dbReference>
<protein>
    <submittedName>
        <fullName evidence="2">DUF4935 domain-containing protein</fullName>
    </submittedName>
</protein>
<dbReference type="Pfam" id="PF16289">
    <property type="entry name" value="PIN_12"/>
    <property type="match status" value="1"/>
</dbReference>
<evidence type="ECO:0000313" key="2">
    <source>
        <dbReference type="EMBL" id="PML53566.1"/>
    </source>
</evidence>
<evidence type="ECO:0000259" key="1">
    <source>
        <dbReference type="Pfam" id="PF16289"/>
    </source>
</evidence>
<dbReference type="SUPFAM" id="SSF88723">
    <property type="entry name" value="PIN domain-like"/>
    <property type="match status" value="1"/>
</dbReference>
<dbReference type="Proteomes" id="UP000235746">
    <property type="component" value="Unassembled WGS sequence"/>
</dbReference>
<comment type="caution">
    <text evidence="2">The sequence shown here is derived from an EMBL/GenBank/DDBJ whole genome shotgun (WGS) entry which is preliminary data.</text>
</comment>
<dbReference type="InterPro" id="IPR032557">
    <property type="entry name" value="DUF4935"/>
</dbReference>
<dbReference type="RefSeq" id="WP_102578845.1">
    <property type="nucleotide sequence ID" value="NZ_MCYL01000044.1"/>
</dbReference>
<reference evidence="3" key="1">
    <citation type="submission" date="2016-07" db="EMBL/GenBank/DDBJ databases">
        <title>Nontailed viruses are major unrecognized killers of bacteria in the ocean.</title>
        <authorList>
            <person name="Kauffman K."/>
            <person name="Hussain F."/>
            <person name="Yang J."/>
            <person name="Arevalo P."/>
            <person name="Brown J."/>
            <person name="Cutler M."/>
            <person name="Kelly L."/>
            <person name="Polz M.F."/>
        </authorList>
    </citation>
    <scope>NUCLEOTIDE SEQUENCE [LARGE SCALE GENOMIC DNA]</scope>
    <source>
        <strain evidence="3">10N.261.51.B8</strain>
    </source>
</reference>
<dbReference type="AlphaFoldDB" id="A0A2N7IB78"/>